<dbReference type="GO" id="GO:0016887">
    <property type="term" value="F:ATP hydrolysis activity"/>
    <property type="evidence" value="ECO:0007669"/>
    <property type="project" value="InterPro"/>
</dbReference>
<evidence type="ECO:0000259" key="1">
    <source>
        <dbReference type="SMART" id="SM00382"/>
    </source>
</evidence>
<accession>A0AAX1UPV7</accession>
<evidence type="ECO:0000313" key="2">
    <source>
        <dbReference type="EMBL" id="RHZ97633.1"/>
    </source>
</evidence>
<organism evidence="2 3">
    <name type="scientific">Cereibacter sphaeroides</name>
    <name type="common">Rhodobacter sphaeroides</name>
    <dbReference type="NCBI Taxonomy" id="1063"/>
    <lineage>
        <taxon>Bacteria</taxon>
        <taxon>Pseudomonadati</taxon>
        <taxon>Pseudomonadota</taxon>
        <taxon>Alphaproteobacteria</taxon>
        <taxon>Rhodobacterales</taxon>
        <taxon>Paracoccaceae</taxon>
        <taxon>Cereibacter</taxon>
    </lineage>
</organism>
<dbReference type="InterPro" id="IPR027417">
    <property type="entry name" value="P-loop_NTPase"/>
</dbReference>
<dbReference type="InterPro" id="IPR050764">
    <property type="entry name" value="CbbQ/NirQ/NorQ/GpvN"/>
</dbReference>
<evidence type="ECO:0000313" key="3">
    <source>
        <dbReference type="Proteomes" id="UP000266305"/>
    </source>
</evidence>
<dbReference type="PRINTS" id="PR00830">
    <property type="entry name" value="ENDOLAPTASE"/>
</dbReference>
<protein>
    <submittedName>
        <fullName evidence="2">AAA family ATPase</fullName>
    </submittedName>
</protein>
<dbReference type="SUPFAM" id="SSF52540">
    <property type="entry name" value="P-loop containing nucleoside triphosphate hydrolases"/>
    <property type="match status" value="1"/>
</dbReference>
<name>A0AAX1UPV7_CERSP</name>
<gene>
    <name evidence="2" type="ORF">D1114_04760</name>
</gene>
<feature type="domain" description="AAA+ ATPase" evidence="1">
    <location>
        <begin position="51"/>
        <end position="219"/>
    </location>
</feature>
<dbReference type="PANTHER" id="PTHR42759:SF1">
    <property type="entry name" value="MAGNESIUM-CHELATASE SUBUNIT CHLD"/>
    <property type="match status" value="1"/>
</dbReference>
<dbReference type="EMBL" id="QWGP01000003">
    <property type="protein sequence ID" value="RHZ97633.1"/>
    <property type="molecule type" value="Genomic_DNA"/>
</dbReference>
<reference evidence="2 3" key="1">
    <citation type="submission" date="2018-08" db="EMBL/GenBank/DDBJ databases">
        <title>Draft genome sequence of Rhodobacter sphaeroides FY.</title>
        <authorList>
            <person name="Rayyan A."/>
            <person name="Meyer T.E."/>
            <person name="Kyndt J.A."/>
        </authorList>
    </citation>
    <scope>NUCLEOTIDE SEQUENCE [LARGE SCALE GENOMIC DNA]</scope>
    <source>
        <strain evidence="2 3">FY</strain>
    </source>
</reference>
<dbReference type="Proteomes" id="UP000266305">
    <property type="component" value="Unassembled WGS sequence"/>
</dbReference>
<dbReference type="Pfam" id="PF07728">
    <property type="entry name" value="AAA_5"/>
    <property type="match status" value="1"/>
</dbReference>
<dbReference type="SMART" id="SM00382">
    <property type="entry name" value="AAA"/>
    <property type="match status" value="1"/>
</dbReference>
<dbReference type="InterPro" id="IPR011704">
    <property type="entry name" value="ATPase_dyneun-rel_AAA"/>
</dbReference>
<dbReference type="Gene3D" id="3.40.50.300">
    <property type="entry name" value="P-loop containing nucleotide triphosphate hydrolases"/>
    <property type="match status" value="1"/>
</dbReference>
<comment type="caution">
    <text evidence="2">The sequence shown here is derived from an EMBL/GenBank/DDBJ whole genome shotgun (WGS) entry which is preliminary data.</text>
</comment>
<dbReference type="CDD" id="cd00009">
    <property type="entry name" value="AAA"/>
    <property type="match status" value="1"/>
</dbReference>
<dbReference type="PANTHER" id="PTHR42759">
    <property type="entry name" value="MOXR FAMILY PROTEIN"/>
    <property type="match status" value="1"/>
</dbReference>
<sequence>MTVLSPSLPHAAGIDAALVENPWLGLRRSGRYFQNAETEALFARALGYARAGVCVHLAGPAGLGKTTLALRIAQALGRPVAFMTGNEWLGSRDFIGGEIGQTVTSVVDRYIQSVRRTEQSARIDWKESILGQAMRCGQTFIYDEFTRASPEANAALLSVLEEGVLVSTDGASRQQYIEAHPDFRVLLTSNPHEYQGVKAAPDALIDRMVTLRLEEPSAPTLAGIVALRSGLDPATARRIVDLILSVQRTGETEAPPSMRTAILVARLAAPLRLAGRLSDAALAEIAADVLRGRGLEADAAALEAKLAAPTTGELAR</sequence>
<dbReference type="GO" id="GO:0005524">
    <property type="term" value="F:ATP binding"/>
    <property type="evidence" value="ECO:0007669"/>
    <property type="project" value="InterPro"/>
</dbReference>
<proteinExistence type="predicted"/>
<dbReference type="AlphaFoldDB" id="A0AAX1UPV7"/>
<dbReference type="InterPro" id="IPR003593">
    <property type="entry name" value="AAA+_ATPase"/>
</dbReference>